<dbReference type="InterPro" id="IPR003593">
    <property type="entry name" value="AAA+_ATPase"/>
</dbReference>
<evidence type="ECO:0000313" key="6">
    <source>
        <dbReference type="EMBL" id="KAF4631392.1"/>
    </source>
</evidence>
<comment type="caution">
    <text evidence="6">The sequence shown here is derived from an EMBL/GenBank/DDBJ whole genome shotgun (WGS) entry which is preliminary data.</text>
</comment>
<keyword evidence="2" id="KW-0547">Nucleotide-binding</keyword>
<feature type="region of interest" description="Disordered" evidence="4">
    <location>
        <begin position="60"/>
        <end position="82"/>
    </location>
</feature>
<dbReference type="InterPro" id="IPR003439">
    <property type="entry name" value="ABC_transporter-like_ATP-bd"/>
</dbReference>
<evidence type="ECO:0000313" key="7">
    <source>
        <dbReference type="Proteomes" id="UP000566819"/>
    </source>
</evidence>
<feature type="region of interest" description="Disordered" evidence="4">
    <location>
        <begin position="574"/>
        <end position="593"/>
    </location>
</feature>
<keyword evidence="7" id="KW-1185">Reference proteome</keyword>
<gene>
    <name evidence="6" type="ORF">G7Y89_g6740</name>
</gene>
<feature type="domain" description="ABC transporter" evidence="5">
    <location>
        <begin position="954"/>
        <end position="1184"/>
    </location>
</feature>
<dbReference type="InterPro" id="IPR032781">
    <property type="entry name" value="ABC_tran_Xtn"/>
</dbReference>
<dbReference type="InterPro" id="IPR027417">
    <property type="entry name" value="P-loop_NTPase"/>
</dbReference>
<dbReference type="Proteomes" id="UP000566819">
    <property type="component" value="Unassembled WGS sequence"/>
</dbReference>
<keyword evidence="3" id="KW-0067">ATP-binding</keyword>
<dbReference type="InterPro" id="IPR050611">
    <property type="entry name" value="ABCF"/>
</dbReference>
<dbReference type="SUPFAM" id="SSF52540">
    <property type="entry name" value="P-loop containing nucleoside triphosphate hydrolases"/>
    <property type="match status" value="2"/>
</dbReference>
<dbReference type="GO" id="GO:0016887">
    <property type="term" value="F:ATP hydrolysis activity"/>
    <property type="evidence" value="ECO:0007669"/>
    <property type="project" value="InterPro"/>
</dbReference>
<evidence type="ECO:0000256" key="1">
    <source>
        <dbReference type="ARBA" id="ARBA00022737"/>
    </source>
</evidence>
<dbReference type="PROSITE" id="PS50893">
    <property type="entry name" value="ABC_TRANSPORTER_2"/>
    <property type="match status" value="2"/>
</dbReference>
<feature type="region of interest" description="Disordered" evidence="4">
    <location>
        <begin position="874"/>
        <end position="905"/>
    </location>
</feature>
<dbReference type="PROSITE" id="PS00211">
    <property type="entry name" value="ABC_TRANSPORTER_1"/>
    <property type="match status" value="1"/>
</dbReference>
<dbReference type="PANTHER" id="PTHR19211:SF135">
    <property type="entry name" value="ATPASE, PUTATIVE (AFU_ORTHOLOGUE AFUA_1G16440)-RELATED"/>
    <property type="match status" value="1"/>
</dbReference>
<dbReference type="AlphaFoldDB" id="A0A8H4W2K3"/>
<dbReference type="EMBL" id="JAAMPI010000449">
    <property type="protein sequence ID" value="KAF4631392.1"/>
    <property type="molecule type" value="Genomic_DNA"/>
</dbReference>
<evidence type="ECO:0000256" key="3">
    <source>
        <dbReference type="ARBA" id="ARBA00022840"/>
    </source>
</evidence>
<sequence length="1211" mass="134178">MSVTVGRKPKIACPHAGNLASPASRPKHAATLLCQVAHDAPTKVFRVPVDELVPVIQEESVPSHNDSLEQTASDSSLGHISAGRGNSPYDLTPFSVGNLLQSNPGSGNAEGIELPHEMLDIFSSEPLSWNYTSDAFLLPQIQHFKDRVVLGSYYVVNLSPSFVPLDMKTILKKRDLKAGPYGSALSRAYCMSKLRSYPEMLCPNDGTLPPFIHPQSRPSPRKAVLTFIWRTIQAESQRIEDEYLCYDTWTTLASIQAMTIYIILGLLRDNSECVAEEDILIPILSTTKVSIISFETIKNSKTLMFLPQRMAEKYQPTGWMCNGEVQQDQIPTWEEWALAESRRRTAIILVIIIHIFNIEHGQGLPQCGGFADLSLPCSKALWQASEQETWEREYRKQYMRDSSSSGSLKRILTYRDLLPDIQDQDDPTSASKTWRLSEWFLASLSLPQNPERTPTVQDIFYAALCIILKKRLKKKRALAPHPYAMGLPSQWKLDIEGLHITVTSGSGKSALKGKGKARAEGLEILANASLKLKAGVHYALIGRNGTGKSTLLKAVAQKLIPGIPLQTRISILQQTSSDDSSSPSETATAAKSESISTSQLSVLEYVIDKATARNEIQHEIDVLLKAIDSPDSTLAPLRALRQIQHERLKRELFELDKDARLRSGTRGMAARKALTAFEKKVAESAERLGQKDEEIDQDTVQEETHAASDLLAELQSQIEPARLADIESKALSILSGLGFPKANLGKAVSTLSGGWRMRTNLASVLLQPSDILILDEPTNFLDLLGIIWLQRFLIQLSDSGPNPPTVVLVSHDRDFINAVCQELVILRDQELTYFKGDLISYEASVRDKKLYLGRMRDAQEKQKAHIQQTIQQNIKQGKAAGDENKLRQAKSRQKKLDNRMGMEKSATGGRFKLNRDLAGYHLTARAEIDVPADERGVSITLPDAPDLRFPGPLVSLEKVTFKYPTSKKSATPAPIVLQEIDLTIHMGDRIGVVGLNGCGKSTLIKLITDTTKPTKGAVTRHPRLRMGYYSQHAVEELQSLGYATLELTALSLLTKDVEGELDEGELRGLLGSLGLPGRTASDVPLTKLSGGQLVRLALARLLWKCPQLLVLDEITTHLDFHTVTALADALSTWNGAVLIVSHDRFLIRRVVQGEKDRDGDEDAEESEDEEVEETRRRLVFLLKSGALKALERGVGQFEESLEKRVEKLLNS</sequence>
<dbReference type="Pfam" id="PF00005">
    <property type="entry name" value="ABC_tran"/>
    <property type="match status" value="2"/>
</dbReference>
<evidence type="ECO:0000256" key="2">
    <source>
        <dbReference type="ARBA" id="ARBA00022741"/>
    </source>
</evidence>
<reference evidence="6 7" key="1">
    <citation type="submission" date="2020-03" db="EMBL/GenBank/DDBJ databases">
        <title>Draft Genome Sequence of Cudoniella acicularis.</title>
        <authorList>
            <person name="Buettner E."/>
            <person name="Kellner H."/>
        </authorList>
    </citation>
    <scope>NUCLEOTIDE SEQUENCE [LARGE SCALE GENOMIC DNA]</scope>
    <source>
        <strain evidence="6 7">DSM 108380</strain>
    </source>
</reference>
<dbReference type="Pfam" id="PF12848">
    <property type="entry name" value="ABC_tran_Xtn"/>
    <property type="match status" value="1"/>
</dbReference>
<feature type="compositionally biased region" description="Low complexity" evidence="4">
    <location>
        <begin position="575"/>
        <end position="593"/>
    </location>
</feature>
<dbReference type="CDD" id="cd03221">
    <property type="entry name" value="ABCF_EF-3"/>
    <property type="match status" value="1"/>
</dbReference>
<dbReference type="PANTHER" id="PTHR19211">
    <property type="entry name" value="ATP-BINDING TRANSPORT PROTEIN-RELATED"/>
    <property type="match status" value="1"/>
</dbReference>
<name>A0A8H4W2K3_9HELO</name>
<keyword evidence="1" id="KW-0677">Repeat</keyword>
<accession>A0A8H4W2K3</accession>
<dbReference type="InterPro" id="IPR017871">
    <property type="entry name" value="ABC_transporter-like_CS"/>
</dbReference>
<dbReference type="GO" id="GO:0005524">
    <property type="term" value="F:ATP binding"/>
    <property type="evidence" value="ECO:0007669"/>
    <property type="project" value="UniProtKB-KW"/>
</dbReference>
<dbReference type="OrthoDB" id="2110130at2759"/>
<evidence type="ECO:0000259" key="5">
    <source>
        <dbReference type="PROSITE" id="PS50893"/>
    </source>
</evidence>
<feature type="domain" description="ABC transporter" evidence="5">
    <location>
        <begin position="493"/>
        <end position="853"/>
    </location>
</feature>
<dbReference type="SMART" id="SM00382">
    <property type="entry name" value="AAA"/>
    <property type="match status" value="2"/>
</dbReference>
<organism evidence="6 7">
    <name type="scientific">Cudoniella acicularis</name>
    <dbReference type="NCBI Taxonomy" id="354080"/>
    <lineage>
        <taxon>Eukaryota</taxon>
        <taxon>Fungi</taxon>
        <taxon>Dikarya</taxon>
        <taxon>Ascomycota</taxon>
        <taxon>Pezizomycotina</taxon>
        <taxon>Leotiomycetes</taxon>
        <taxon>Helotiales</taxon>
        <taxon>Tricladiaceae</taxon>
        <taxon>Cudoniella</taxon>
    </lineage>
</organism>
<dbReference type="Gene3D" id="3.40.50.300">
    <property type="entry name" value="P-loop containing nucleotide triphosphate hydrolases"/>
    <property type="match status" value="3"/>
</dbReference>
<dbReference type="FunFam" id="3.40.50.300:FF:003119">
    <property type="entry name" value="ABC ATPase, putative (AFU_orthologue AFUA_1G16440)"/>
    <property type="match status" value="1"/>
</dbReference>
<feature type="region of interest" description="Disordered" evidence="4">
    <location>
        <begin position="1"/>
        <end position="22"/>
    </location>
</feature>
<evidence type="ECO:0000256" key="4">
    <source>
        <dbReference type="SAM" id="MobiDB-lite"/>
    </source>
</evidence>
<protein>
    <recommendedName>
        <fullName evidence="5">ABC transporter domain-containing protein</fullName>
    </recommendedName>
</protein>
<feature type="compositionally biased region" description="Polar residues" evidence="4">
    <location>
        <begin position="60"/>
        <end position="78"/>
    </location>
</feature>
<proteinExistence type="predicted"/>